<dbReference type="GO" id="GO:0003676">
    <property type="term" value="F:nucleic acid binding"/>
    <property type="evidence" value="ECO:0007669"/>
    <property type="project" value="InterPro"/>
</dbReference>
<dbReference type="InterPro" id="IPR001667">
    <property type="entry name" value="DDH_dom"/>
</dbReference>
<name>A0A0W8FKG7_9ZZZZ</name>
<dbReference type="EMBL" id="LNQE01001064">
    <property type="protein sequence ID" value="KUG21405.1"/>
    <property type="molecule type" value="Genomic_DNA"/>
</dbReference>
<organism evidence="2">
    <name type="scientific">hydrocarbon metagenome</name>
    <dbReference type="NCBI Taxonomy" id="938273"/>
    <lineage>
        <taxon>unclassified sequences</taxon>
        <taxon>metagenomes</taxon>
        <taxon>ecological metagenomes</taxon>
    </lineage>
</organism>
<dbReference type="InterPro" id="IPR038763">
    <property type="entry name" value="DHH_sf"/>
</dbReference>
<evidence type="ECO:0000259" key="1">
    <source>
        <dbReference type="PROSITE" id="PS51201"/>
    </source>
</evidence>
<comment type="caution">
    <text evidence="2">The sequence shown here is derived from an EMBL/GenBank/DDBJ whole genome shotgun (WGS) entry which is preliminary data.</text>
</comment>
<dbReference type="InterPro" id="IPR003148">
    <property type="entry name" value="RCK_N"/>
</dbReference>
<dbReference type="Pfam" id="PF01368">
    <property type="entry name" value="DHH"/>
    <property type="match status" value="1"/>
</dbReference>
<dbReference type="Pfam" id="PF02272">
    <property type="entry name" value="DHHA1"/>
    <property type="match status" value="1"/>
</dbReference>
<dbReference type="PROSITE" id="PS51201">
    <property type="entry name" value="RCK_N"/>
    <property type="match status" value="1"/>
</dbReference>
<gene>
    <name evidence="2" type="ORF">ASZ90_008840</name>
</gene>
<dbReference type="InterPro" id="IPR003156">
    <property type="entry name" value="DHHA1_dom"/>
</dbReference>
<dbReference type="PANTHER" id="PTHR47618">
    <property type="entry name" value="BIFUNCTIONAL OLIGORIBONUCLEASE AND PAP PHOSPHATASE NRNA"/>
    <property type="match status" value="1"/>
</dbReference>
<accession>A0A0W8FKG7</accession>
<sequence>MMRSHTIVRMPETMQNVSRERIKYVILGCGSTGYNVAEELVKDNEDVIIIDRDEKRVEDLRDQKYDALVGDIRDPHLFKDIPVPEVAFILSNDKDANLAALRNLKSYFTSTFVIARAIDPVSVDMLHEEGADIVVYPQEVVAKAAVHHIRRLHSTRLARRLYDLLAGWEGTLGIVTHINPDPDSISSAMALCMIAQHASRNRLNCRILFDGNIGHQENRAFINLLDINMERTTPQVLAECDYLALVDSGAPGVNNGLSKSTRVNIIIDHHTNGDLPPGGAVADFIDIRPGMGATSSIMTQYLQELDIPVQKNVATALLYGIRADTRDFRRNVTPQDLNYAAFLLPLTDSDLLDKIMSPSISQETLDILGNAIRNRKIQSGYLFSNVGYIRNRDALPQAADLLIQLEGVNTALVYGIGDQHIIISARNKDIRLHLGNVMAEAFGSIGEAGGHATMAASMIPLTYFSMVKSKEELLSLVIEPILKRFTNLIGMDNEETA</sequence>
<reference evidence="2" key="1">
    <citation type="journal article" date="2015" name="Proc. Natl. Acad. Sci. U.S.A.">
        <title>Networks of energetic and metabolic interactions define dynamics in microbial communities.</title>
        <authorList>
            <person name="Embree M."/>
            <person name="Liu J.K."/>
            <person name="Al-Bassam M.M."/>
            <person name="Zengler K."/>
        </authorList>
    </citation>
    <scope>NUCLEOTIDE SEQUENCE</scope>
</reference>
<evidence type="ECO:0000313" key="2">
    <source>
        <dbReference type="EMBL" id="KUG21405.1"/>
    </source>
</evidence>
<feature type="domain" description="RCK N-terminal" evidence="1">
    <location>
        <begin position="21"/>
        <end position="135"/>
    </location>
</feature>
<dbReference type="SUPFAM" id="SSF64182">
    <property type="entry name" value="DHH phosphoesterases"/>
    <property type="match status" value="1"/>
</dbReference>
<dbReference type="GO" id="GO:0006813">
    <property type="term" value="P:potassium ion transport"/>
    <property type="evidence" value="ECO:0007669"/>
    <property type="project" value="InterPro"/>
</dbReference>
<proteinExistence type="predicted"/>
<dbReference type="Pfam" id="PF02254">
    <property type="entry name" value="TrkA_N"/>
    <property type="match status" value="1"/>
</dbReference>
<dbReference type="AlphaFoldDB" id="A0A0W8FKG7"/>
<dbReference type="SUPFAM" id="SSF51735">
    <property type="entry name" value="NAD(P)-binding Rossmann-fold domains"/>
    <property type="match status" value="1"/>
</dbReference>
<dbReference type="Gene3D" id="3.40.50.720">
    <property type="entry name" value="NAD(P)-binding Rossmann-like Domain"/>
    <property type="match status" value="1"/>
</dbReference>
<dbReference type="InterPro" id="IPR036291">
    <property type="entry name" value="NAD(P)-bd_dom_sf"/>
</dbReference>
<protein>
    <submittedName>
        <fullName evidence="2">Kef-type k+ transport system</fullName>
    </submittedName>
</protein>
<dbReference type="InterPro" id="IPR051319">
    <property type="entry name" value="Oligoribo/pAp-PDE_c-di-AMP_PDE"/>
</dbReference>
<dbReference type="PANTHER" id="PTHR47618:SF1">
    <property type="entry name" value="BIFUNCTIONAL OLIGORIBONUCLEASE AND PAP PHOSPHATASE NRNA"/>
    <property type="match status" value="1"/>
</dbReference>
<dbReference type="Gene3D" id="3.90.1640.10">
    <property type="entry name" value="inorganic pyrophosphatase (n-terminal core)"/>
    <property type="match status" value="1"/>
</dbReference>